<evidence type="ECO:0000313" key="3">
    <source>
        <dbReference type="EMBL" id="MUH59833.1"/>
    </source>
</evidence>
<dbReference type="InterPro" id="IPR002881">
    <property type="entry name" value="DUF58"/>
</dbReference>
<comment type="caution">
    <text evidence="3">The sequence shown here is derived from an EMBL/GenBank/DDBJ whole genome shotgun (WGS) entry which is preliminary data.</text>
</comment>
<accession>A0A7K1J5A6</accession>
<feature type="transmembrane region" description="Helical" evidence="1">
    <location>
        <begin position="31"/>
        <end position="52"/>
    </location>
</feature>
<dbReference type="EMBL" id="WNLP01000005">
    <property type="protein sequence ID" value="MUH59833.1"/>
    <property type="molecule type" value="Genomic_DNA"/>
</dbReference>
<gene>
    <name evidence="3" type="ORF">GSD1FS_1176</name>
</gene>
<keyword evidence="1" id="KW-0472">Membrane</keyword>
<keyword evidence="1" id="KW-1133">Transmembrane helix</keyword>
<feature type="transmembrane region" description="Helical" evidence="1">
    <location>
        <begin position="58"/>
        <end position="78"/>
    </location>
</feature>
<organism evidence="3 4">
    <name type="scientific">Bifidobacterium canis</name>
    <dbReference type="NCBI Taxonomy" id="2610880"/>
    <lineage>
        <taxon>Bacteria</taxon>
        <taxon>Bacillati</taxon>
        <taxon>Actinomycetota</taxon>
        <taxon>Actinomycetes</taxon>
        <taxon>Bifidobacteriales</taxon>
        <taxon>Bifidobacteriaceae</taxon>
        <taxon>Bifidobacterium</taxon>
    </lineage>
</organism>
<evidence type="ECO:0000313" key="4">
    <source>
        <dbReference type="Proteomes" id="UP000487882"/>
    </source>
</evidence>
<dbReference type="AlphaFoldDB" id="A0A7K1J5A6"/>
<reference evidence="3 4" key="1">
    <citation type="submission" date="2019-09" db="EMBL/GenBank/DDBJ databases">
        <title>Bifidobacterium canis sp. nov., isolated from the digestive tract of German Shepherd dog puppy.</title>
        <authorList>
            <person name="Bunesova V."/>
        </authorList>
    </citation>
    <scope>NUCLEOTIDE SEQUENCE [LARGE SCALE GENOMIC DNA]</scope>
    <source>
        <strain evidence="3 4">GSD1FS</strain>
    </source>
</reference>
<keyword evidence="4" id="KW-1185">Reference proteome</keyword>
<keyword evidence="1" id="KW-0812">Transmembrane</keyword>
<evidence type="ECO:0000259" key="2">
    <source>
        <dbReference type="Pfam" id="PF01882"/>
    </source>
</evidence>
<proteinExistence type="predicted"/>
<evidence type="ECO:0000256" key="1">
    <source>
        <dbReference type="SAM" id="Phobius"/>
    </source>
</evidence>
<name>A0A7K1J5A6_9BIFI</name>
<dbReference type="PANTHER" id="PTHR34351">
    <property type="entry name" value="SLR1927 PROTEIN-RELATED"/>
    <property type="match status" value="1"/>
</dbReference>
<sequence>MNNSISRYVRQRSRGHILQNVRQAASTVSPLGWSTLIAAMLTAALFVAWQWVEMLACAIVFAVTFTTAVVLSFGNTALEATLDVASTRAHIGQTVNVQAVVSNPNTRPTASAAADLPITQSAVIPSDSTTMHKHFHVPSLVARQSTLITVQLCADRRAIITIGPLSVRRGDPFGLMRREQRLTESLTLYVHPQICVLHGRQSGIPRDFEGTPSRDVVDDDLDFHGLRQYEYGDDVRNVHWASTAKTGTLMLSRFVATRRSDSSLVLDTDMQGYTSADQFETAVSVFASIGVHWLTEHRTVFTQAGGLRARPRTPTEFLDACCGIKLSEHRTTDLAREAMHRSPRTSLLCFVISPAWSIDDVRRLAVATPMSAQCIIVQLSSTGERGVRMLPECALVTIGSLEDIPHISGVLQ</sequence>
<dbReference type="Proteomes" id="UP000487882">
    <property type="component" value="Unassembled WGS sequence"/>
</dbReference>
<feature type="domain" description="DUF58" evidence="2">
    <location>
        <begin position="226"/>
        <end position="290"/>
    </location>
</feature>
<protein>
    <recommendedName>
        <fullName evidence="2">DUF58 domain-containing protein</fullName>
    </recommendedName>
</protein>
<dbReference type="Pfam" id="PF01882">
    <property type="entry name" value="DUF58"/>
    <property type="match status" value="1"/>
</dbReference>